<protein>
    <submittedName>
        <fullName evidence="2">GNAT family N-acetyltransferase</fullName>
    </submittedName>
</protein>
<dbReference type="EMBL" id="WTYP01000002">
    <property type="protein sequence ID" value="MXP48414.1"/>
    <property type="molecule type" value="Genomic_DNA"/>
</dbReference>
<keyword evidence="2" id="KW-0808">Transferase</keyword>
<organism evidence="2 3">
    <name type="scientific">Pontixanthobacter luteolus</name>
    <dbReference type="NCBI Taxonomy" id="295089"/>
    <lineage>
        <taxon>Bacteria</taxon>
        <taxon>Pseudomonadati</taxon>
        <taxon>Pseudomonadota</taxon>
        <taxon>Alphaproteobacteria</taxon>
        <taxon>Sphingomonadales</taxon>
        <taxon>Erythrobacteraceae</taxon>
        <taxon>Pontixanthobacter</taxon>
    </lineage>
</organism>
<evidence type="ECO:0000259" key="1">
    <source>
        <dbReference type="Pfam" id="PF13480"/>
    </source>
</evidence>
<name>A0A6I4V7Y9_9SPHN</name>
<dbReference type="Proteomes" id="UP000471435">
    <property type="component" value="Unassembled WGS sequence"/>
</dbReference>
<dbReference type="SUPFAM" id="SSF55729">
    <property type="entry name" value="Acyl-CoA N-acyltransferases (Nat)"/>
    <property type="match status" value="1"/>
</dbReference>
<dbReference type="Pfam" id="PF13480">
    <property type="entry name" value="Acetyltransf_6"/>
    <property type="match status" value="1"/>
</dbReference>
<proteinExistence type="predicted"/>
<dbReference type="InterPro" id="IPR016181">
    <property type="entry name" value="Acyl_CoA_acyltransferase"/>
</dbReference>
<evidence type="ECO:0000313" key="2">
    <source>
        <dbReference type="EMBL" id="MXP48414.1"/>
    </source>
</evidence>
<dbReference type="InterPro" id="IPR038740">
    <property type="entry name" value="BioF2-like_GNAT_dom"/>
</dbReference>
<gene>
    <name evidence="2" type="ORF">GRI43_13555</name>
</gene>
<accession>A0A6I4V7Y9</accession>
<feature type="domain" description="BioF2-like acetyltransferase" evidence="1">
    <location>
        <begin position="100"/>
        <end position="245"/>
    </location>
</feature>
<dbReference type="Gene3D" id="3.40.630.30">
    <property type="match status" value="1"/>
</dbReference>
<dbReference type="AlphaFoldDB" id="A0A6I4V7Y9"/>
<keyword evidence="3" id="KW-1185">Reference proteome</keyword>
<dbReference type="OrthoDB" id="3773784at2"/>
<evidence type="ECO:0000313" key="3">
    <source>
        <dbReference type="Proteomes" id="UP000471435"/>
    </source>
</evidence>
<reference evidence="2 3" key="1">
    <citation type="submission" date="2019-12" db="EMBL/GenBank/DDBJ databases">
        <title>Genomic-based taxomic classification of the family Erythrobacteraceae.</title>
        <authorList>
            <person name="Xu L."/>
        </authorList>
    </citation>
    <scope>NUCLEOTIDE SEQUENCE [LARGE SCALE GENOMIC DNA]</scope>
    <source>
        <strain evidence="2 3">SW-109</strain>
    </source>
</reference>
<sequence>MSGAVPVKFVAGSKVLFSVPKTLQTVSMSLPEAVSGAVLNLPELSAGDDGYRILSAPAGSVAGLLAQHPEMMIGGAQEYRRHYIDMAGTFDDYMARFSGKTRSTLRRKYRKLLKDIGSTAEFREFRTPAEMDEFRDLALPLSRRTYQAKSLDAGLPEDEASHAERRRLAQSGNVRAYLLCADGDPVSYLYLPIDQQTISYAFLGYDPAYSRLSPGTVLQLEALERLFAEQRYRYFDFTEGEGAHKAMFGTDSVECCSFLFLKRDTSNRLLLGSLAAFDSSVAAARTLAEKTGALAAARRALRA</sequence>
<comment type="caution">
    <text evidence="2">The sequence shown here is derived from an EMBL/GenBank/DDBJ whole genome shotgun (WGS) entry which is preliminary data.</text>
</comment>
<dbReference type="GO" id="GO:0016740">
    <property type="term" value="F:transferase activity"/>
    <property type="evidence" value="ECO:0007669"/>
    <property type="project" value="UniProtKB-KW"/>
</dbReference>
<dbReference type="RefSeq" id="WP_160731599.1">
    <property type="nucleotide sequence ID" value="NZ_WTYP01000002.1"/>
</dbReference>